<dbReference type="EMBL" id="JAGQFT010000006">
    <property type="protein sequence ID" value="MBR0561257.1"/>
    <property type="molecule type" value="Genomic_DNA"/>
</dbReference>
<dbReference type="AlphaFoldDB" id="A0A8J7VR26"/>
<name>A0A8J7VR26_9GAMM</name>
<feature type="domain" description="Lipid/polyisoprenoid-binding YceI-like" evidence="2">
    <location>
        <begin position="21"/>
        <end position="180"/>
    </location>
</feature>
<evidence type="ECO:0000313" key="3">
    <source>
        <dbReference type="EMBL" id="MBR0561257.1"/>
    </source>
</evidence>
<dbReference type="Pfam" id="PF04264">
    <property type="entry name" value="YceI"/>
    <property type="match status" value="1"/>
</dbReference>
<reference evidence="4 5" key="1">
    <citation type="journal article" date="2021" name="Microbiol. Resour. Announc.">
        <title>Draft Genome Sequence of Coralloluteibacterium stylophorae LMG 29479T.</title>
        <authorList>
            <person name="Karlyshev A.V."/>
            <person name="Kudryashova E.B."/>
            <person name="Ariskina E.V."/>
            <person name="Conroy A.P."/>
            <person name="Abidueva E.Y."/>
        </authorList>
    </citation>
    <scope>NUCLEOTIDE SEQUENCE [LARGE SCALE GENOMIC DNA]</scope>
    <source>
        <strain evidence="4 5">LMG 29479</strain>
    </source>
</reference>
<feature type="signal peptide" evidence="1">
    <location>
        <begin position="1"/>
        <end position="19"/>
    </location>
</feature>
<gene>
    <name evidence="4" type="ORF">KB893_004530</name>
    <name evidence="3" type="ORF">KB893_01790</name>
</gene>
<reference evidence="3" key="2">
    <citation type="submission" date="2021-04" db="EMBL/GenBank/DDBJ databases">
        <authorList>
            <person name="Karlyshev A.V."/>
        </authorList>
    </citation>
    <scope>NUCLEOTIDE SEQUENCE</scope>
    <source>
        <strain evidence="3">LMG 29479</strain>
    </source>
</reference>
<organism evidence="3">
    <name type="scientific">Coralloluteibacterium stylophorae</name>
    <dbReference type="NCBI Taxonomy" id="1776034"/>
    <lineage>
        <taxon>Bacteria</taxon>
        <taxon>Pseudomonadati</taxon>
        <taxon>Pseudomonadota</taxon>
        <taxon>Gammaproteobacteria</taxon>
        <taxon>Lysobacterales</taxon>
        <taxon>Lysobacteraceae</taxon>
        <taxon>Coralloluteibacterium</taxon>
    </lineage>
</organism>
<dbReference type="SUPFAM" id="SSF101874">
    <property type="entry name" value="YceI-like"/>
    <property type="match status" value="1"/>
</dbReference>
<proteinExistence type="predicted"/>
<evidence type="ECO:0000259" key="2">
    <source>
        <dbReference type="SMART" id="SM00867"/>
    </source>
</evidence>
<feature type="chain" id="PRO_5042774129" evidence="1">
    <location>
        <begin position="20"/>
        <end position="183"/>
    </location>
</feature>
<dbReference type="Proteomes" id="UP000675747">
    <property type="component" value="Unassembled WGS sequence"/>
</dbReference>
<evidence type="ECO:0000313" key="4">
    <source>
        <dbReference type="EMBL" id="MBS7456403.1"/>
    </source>
</evidence>
<evidence type="ECO:0000313" key="5">
    <source>
        <dbReference type="Proteomes" id="UP000675747"/>
    </source>
</evidence>
<dbReference type="SMART" id="SM00867">
    <property type="entry name" value="YceI"/>
    <property type="match status" value="1"/>
</dbReference>
<protein>
    <submittedName>
        <fullName evidence="3">YceI family protein</fullName>
    </submittedName>
</protein>
<keyword evidence="5" id="KW-1185">Reference proteome</keyword>
<dbReference type="RefSeq" id="WP_211925225.1">
    <property type="nucleotide sequence ID" value="NZ_JAGQFT020000002.1"/>
</dbReference>
<dbReference type="PANTHER" id="PTHR34406">
    <property type="entry name" value="PROTEIN YCEI"/>
    <property type="match status" value="1"/>
</dbReference>
<accession>A0A8J7VR26</accession>
<dbReference type="Gene3D" id="2.40.128.110">
    <property type="entry name" value="Lipid/polyisoprenoid-binding, YceI-like"/>
    <property type="match status" value="1"/>
</dbReference>
<keyword evidence="1" id="KW-0732">Signal</keyword>
<dbReference type="EMBL" id="JAGQFT020000002">
    <property type="protein sequence ID" value="MBS7456403.1"/>
    <property type="molecule type" value="Genomic_DNA"/>
</dbReference>
<sequence>MILRPLLVATLFASGTAAAADYTAVADRSTLGFASSYEGEAFEGRFPGFSAEIAFDPAAPAAARFDVAIPVGKADTGVAERDETLVGADFFASDSNPTATFVSSGARVLGGGRFATDGTLTLRGTSRPVTLEFAWTPGARPELDGTASVPRLAFDVGGGDWADTGLIPDEVAVRTHLVLQPVQ</sequence>
<dbReference type="InterPro" id="IPR007372">
    <property type="entry name" value="Lipid/polyisoprenoid-bd_YceI"/>
</dbReference>
<evidence type="ECO:0000256" key="1">
    <source>
        <dbReference type="SAM" id="SignalP"/>
    </source>
</evidence>
<comment type="caution">
    <text evidence="3">The sequence shown here is derived from an EMBL/GenBank/DDBJ whole genome shotgun (WGS) entry which is preliminary data.</text>
</comment>
<dbReference type="PANTHER" id="PTHR34406:SF1">
    <property type="entry name" value="PROTEIN YCEI"/>
    <property type="match status" value="1"/>
</dbReference>
<dbReference type="InterPro" id="IPR036761">
    <property type="entry name" value="TTHA0802/YceI-like_sf"/>
</dbReference>